<dbReference type="Pfam" id="PF01292">
    <property type="entry name" value="Ni_hydr_CYTB"/>
    <property type="match status" value="1"/>
</dbReference>
<keyword evidence="3 6" id="KW-0812">Transmembrane</keyword>
<dbReference type="KEGG" id="maes:Ga0123461_0657"/>
<reference evidence="8 9" key="1">
    <citation type="submission" date="2016-12" db="EMBL/GenBank/DDBJ databases">
        <title>Isolation and genomic insights into novel planktonic Zetaproteobacteria from stratified waters of the Chesapeake Bay.</title>
        <authorList>
            <person name="McAllister S.M."/>
            <person name="Kato S."/>
            <person name="Chan C.S."/>
            <person name="Chiu B.K."/>
            <person name="Field E.K."/>
        </authorList>
    </citation>
    <scope>NUCLEOTIDE SEQUENCE [LARGE SCALE GENOMIC DNA]</scope>
    <source>
        <strain evidence="8 9">CP-5</strain>
    </source>
</reference>
<dbReference type="InterPro" id="IPR051542">
    <property type="entry name" value="Hydrogenase_cytochrome"/>
</dbReference>
<dbReference type="InterPro" id="IPR011577">
    <property type="entry name" value="Cyt_b561_bac/Ni-Hgenase"/>
</dbReference>
<keyword evidence="5 6" id="KW-0472">Membrane</keyword>
<dbReference type="InterPro" id="IPR016174">
    <property type="entry name" value="Di-haem_cyt_TM"/>
</dbReference>
<evidence type="ECO:0000313" key="9">
    <source>
        <dbReference type="Proteomes" id="UP000231701"/>
    </source>
</evidence>
<organism evidence="8 9">
    <name type="scientific">Mariprofundus aestuarium</name>
    <dbReference type="NCBI Taxonomy" id="1921086"/>
    <lineage>
        <taxon>Bacteria</taxon>
        <taxon>Pseudomonadati</taxon>
        <taxon>Pseudomonadota</taxon>
        <taxon>Candidatius Mariprofundia</taxon>
        <taxon>Mariprofundales</taxon>
        <taxon>Mariprofundaceae</taxon>
        <taxon>Mariprofundus</taxon>
    </lineage>
</organism>
<dbReference type="PANTHER" id="PTHR30485:SF2">
    <property type="entry name" value="BLL0597 PROTEIN"/>
    <property type="match status" value="1"/>
</dbReference>
<keyword evidence="2" id="KW-1003">Cell membrane</keyword>
<sequence length="204" mass="22753">MQQSIKVWDIFVRLFHWSLVIFFTLAYLTGEGDLEAIHALIGYLIAGLIGLRLIWGVIGTKYARFSSFICSPSEIKAYLQSLMTRHPKHYLGHNPAGGLMVVVMLLTLALATWTGLETYAAEGKGPLANVSLEITAAHADDDHGNWQRGGEEFWEELHEFSVSLMLLLIFVHIAGVFVSSLLHGENLPRAMVTGRKAIQKEDEF</sequence>
<dbReference type="SUPFAM" id="SSF81342">
    <property type="entry name" value="Transmembrane di-heme cytochromes"/>
    <property type="match status" value="1"/>
</dbReference>
<feature type="transmembrane region" description="Helical" evidence="6">
    <location>
        <begin position="96"/>
        <end position="116"/>
    </location>
</feature>
<evidence type="ECO:0000256" key="5">
    <source>
        <dbReference type="ARBA" id="ARBA00023136"/>
    </source>
</evidence>
<feature type="transmembrane region" description="Helical" evidence="6">
    <location>
        <begin position="160"/>
        <end position="182"/>
    </location>
</feature>
<evidence type="ECO:0000256" key="1">
    <source>
        <dbReference type="ARBA" id="ARBA00004651"/>
    </source>
</evidence>
<dbReference type="EMBL" id="CP018799">
    <property type="protein sequence ID" value="ATX79083.1"/>
    <property type="molecule type" value="Genomic_DNA"/>
</dbReference>
<dbReference type="GO" id="GO:0020037">
    <property type="term" value="F:heme binding"/>
    <property type="evidence" value="ECO:0007669"/>
    <property type="project" value="TreeGrafter"/>
</dbReference>
<proteinExistence type="predicted"/>
<evidence type="ECO:0000256" key="6">
    <source>
        <dbReference type="SAM" id="Phobius"/>
    </source>
</evidence>
<dbReference type="RefSeq" id="WP_232710331.1">
    <property type="nucleotide sequence ID" value="NZ_CP018799.1"/>
</dbReference>
<feature type="domain" description="Cytochrome b561 bacterial/Ni-hydrogenase" evidence="7">
    <location>
        <begin position="7"/>
        <end position="194"/>
    </location>
</feature>
<dbReference type="Gene3D" id="1.20.950.20">
    <property type="entry name" value="Transmembrane di-heme cytochromes, Chain C"/>
    <property type="match status" value="1"/>
</dbReference>
<protein>
    <submittedName>
        <fullName evidence="8">Cytochrome b</fullName>
    </submittedName>
</protein>
<gene>
    <name evidence="8" type="ORF">Ga0123461_0657</name>
</gene>
<evidence type="ECO:0000259" key="7">
    <source>
        <dbReference type="Pfam" id="PF01292"/>
    </source>
</evidence>
<dbReference type="GO" id="GO:0009055">
    <property type="term" value="F:electron transfer activity"/>
    <property type="evidence" value="ECO:0007669"/>
    <property type="project" value="InterPro"/>
</dbReference>
<dbReference type="GO" id="GO:0005886">
    <property type="term" value="C:plasma membrane"/>
    <property type="evidence" value="ECO:0007669"/>
    <property type="project" value="UniProtKB-SubCell"/>
</dbReference>
<feature type="transmembrane region" description="Helical" evidence="6">
    <location>
        <begin position="12"/>
        <end position="30"/>
    </location>
</feature>
<evidence type="ECO:0000256" key="4">
    <source>
        <dbReference type="ARBA" id="ARBA00022989"/>
    </source>
</evidence>
<dbReference type="PANTHER" id="PTHR30485">
    <property type="entry name" value="NI/FE-HYDROGENASE 1 B-TYPE CYTOCHROME SUBUNIT"/>
    <property type="match status" value="1"/>
</dbReference>
<feature type="transmembrane region" description="Helical" evidence="6">
    <location>
        <begin position="36"/>
        <end position="58"/>
    </location>
</feature>
<dbReference type="AlphaFoldDB" id="A0A2K8KWA3"/>
<comment type="subcellular location">
    <subcellularLocation>
        <location evidence="1">Cell membrane</location>
        <topology evidence="1">Multi-pass membrane protein</topology>
    </subcellularLocation>
</comment>
<evidence type="ECO:0000313" key="8">
    <source>
        <dbReference type="EMBL" id="ATX79083.1"/>
    </source>
</evidence>
<dbReference type="GO" id="GO:0022904">
    <property type="term" value="P:respiratory electron transport chain"/>
    <property type="evidence" value="ECO:0007669"/>
    <property type="project" value="InterPro"/>
</dbReference>
<accession>A0A2K8KWA3</accession>
<name>A0A2K8KWA3_MARES</name>
<evidence type="ECO:0000256" key="2">
    <source>
        <dbReference type="ARBA" id="ARBA00022475"/>
    </source>
</evidence>
<keyword evidence="9" id="KW-1185">Reference proteome</keyword>
<evidence type="ECO:0000256" key="3">
    <source>
        <dbReference type="ARBA" id="ARBA00022692"/>
    </source>
</evidence>
<dbReference type="Proteomes" id="UP000231701">
    <property type="component" value="Chromosome"/>
</dbReference>
<keyword evidence="4 6" id="KW-1133">Transmembrane helix</keyword>